<dbReference type="PANTHER" id="PTHR33074">
    <property type="entry name" value="EXPRESSED PROTEIN-RELATED"/>
    <property type="match status" value="1"/>
</dbReference>
<organism evidence="3 4">
    <name type="scientific">Sorghum bicolor</name>
    <name type="common">Sorghum</name>
    <name type="synonym">Sorghum vulgare</name>
    <dbReference type="NCBI Taxonomy" id="4558"/>
    <lineage>
        <taxon>Eukaryota</taxon>
        <taxon>Viridiplantae</taxon>
        <taxon>Streptophyta</taxon>
        <taxon>Embryophyta</taxon>
        <taxon>Tracheophyta</taxon>
        <taxon>Spermatophyta</taxon>
        <taxon>Magnoliopsida</taxon>
        <taxon>Liliopsida</taxon>
        <taxon>Poales</taxon>
        <taxon>Poaceae</taxon>
        <taxon>PACMAD clade</taxon>
        <taxon>Panicoideae</taxon>
        <taxon>Andropogonodae</taxon>
        <taxon>Andropogoneae</taxon>
        <taxon>Sorghinae</taxon>
        <taxon>Sorghum</taxon>
    </lineage>
</organism>
<proteinExistence type="predicted"/>
<dbReference type="InterPro" id="IPR011676">
    <property type="entry name" value="DUF1618"/>
</dbReference>
<dbReference type="eggNOG" id="ENOG502R4Z9">
    <property type="taxonomic scope" value="Eukaryota"/>
</dbReference>
<evidence type="ECO:0000313" key="4">
    <source>
        <dbReference type="Proteomes" id="UP000000768"/>
    </source>
</evidence>
<dbReference type="InParanoid" id="A0A1Z5R2L1"/>
<reference evidence="4" key="2">
    <citation type="journal article" date="2018" name="Plant J.">
        <title>The Sorghum bicolor reference genome: improved assembly, gene annotations, a transcriptome atlas, and signatures of genome organization.</title>
        <authorList>
            <person name="McCormick R.F."/>
            <person name="Truong S.K."/>
            <person name="Sreedasyam A."/>
            <person name="Jenkins J."/>
            <person name="Shu S."/>
            <person name="Sims D."/>
            <person name="Kennedy M."/>
            <person name="Amirebrahimi M."/>
            <person name="Weers B.D."/>
            <person name="McKinley B."/>
            <person name="Mattison A."/>
            <person name="Morishige D.T."/>
            <person name="Grimwood J."/>
            <person name="Schmutz J."/>
            <person name="Mullet J.E."/>
        </authorList>
    </citation>
    <scope>NUCLEOTIDE SEQUENCE [LARGE SCALE GENOMIC DNA]</scope>
    <source>
        <strain evidence="4">cv. BTx623</strain>
    </source>
</reference>
<dbReference type="Proteomes" id="UP000000768">
    <property type="component" value="Chromosome 9"/>
</dbReference>
<feature type="compositionally biased region" description="Basic residues" evidence="1">
    <location>
        <begin position="444"/>
        <end position="461"/>
    </location>
</feature>
<keyword evidence="4" id="KW-1185">Reference proteome</keyword>
<dbReference type="Pfam" id="PF07762">
    <property type="entry name" value="DUF1618"/>
    <property type="match status" value="1"/>
</dbReference>
<evidence type="ECO:0000256" key="1">
    <source>
        <dbReference type="SAM" id="MobiDB-lite"/>
    </source>
</evidence>
<reference evidence="3 4" key="1">
    <citation type="journal article" date="2009" name="Nature">
        <title>The Sorghum bicolor genome and the diversification of grasses.</title>
        <authorList>
            <person name="Paterson A.H."/>
            <person name="Bowers J.E."/>
            <person name="Bruggmann R."/>
            <person name="Dubchak I."/>
            <person name="Grimwood J."/>
            <person name="Gundlach H."/>
            <person name="Haberer G."/>
            <person name="Hellsten U."/>
            <person name="Mitros T."/>
            <person name="Poliakov A."/>
            <person name="Schmutz J."/>
            <person name="Spannagl M."/>
            <person name="Tang H."/>
            <person name="Wang X."/>
            <person name="Wicker T."/>
            <person name="Bharti A.K."/>
            <person name="Chapman J."/>
            <person name="Feltus F.A."/>
            <person name="Gowik U."/>
            <person name="Grigoriev I.V."/>
            <person name="Lyons E."/>
            <person name="Maher C.A."/>
            <person name="Martis M."/>
            <person name="Narechania A."/>
            <person name="Otillar R.P."/>
            <person name="Penning B.W."/>
            <person name="Salamov A.A."/>
            <person name="Wang Y."/>
            <person name="Zhang L."/>
            <person name="Carpita N.C."/>
            <person name="Freeling M."/>
            <person name="Gingle A.R."/>
            <person name="Hash C.T."/>
            <person name="Keller B."/>
            <person name="Klein P."/>
            <person name="Kresovich S."/>
            <person name="McCann M.C."/>
            <person name="Ming R."/>
            <person name="Peterson D.G."/>
            <person name="Mehboob-ur-Rahman"/>
            <person name="Ware D."/>
            <person name="Westhoff P."/>
            <person name="Mayer K.F."/>
            <person name="Messing J."/>
            <person name="Rokhsar D.S."/>
        </authorList>
    </citation>
    <scope>NUCLEOTIDE SEQUENCE [LARGE SCALE GENOMIC DNA]</scope>
    <source>
        <strain evidence="4">cv. BTx623</strain>
    </source>
</reference>
<dbReference type="EMBL" id="CM000768">
    <property type="protein sequence ID" value="OQU78014.1"/>
    <property type="molecule type" value="Genomic_DNA"/>
</dbReference>
<protein>
    <recommendedName>
        <fullName evidence="2">DUF1618 domain-containing protein</fullName>
    </recommendedName>
</protein>
<feature type="domain" description="DUF1618" evidence="2">
    <location>
        <begin position="236"/>
        <end position="370"/>
    </location>
</feature>
<evidence type="ECO:0000313" key="3">
    <source>
        <dbReference type="EMBL" id="OQU78014.1"/>
    </source>
</evidence>
<dbReference type="OMA" id="HRMANYR"/>
<accession>A0A1Z5R2L1</accession>
<sequence length="522" mass="57820">MEIGSTDQPVSSIVPSWVVVDQDIYRKALASFRPGHLTSAKTRASNGEVVRVSFTVRPLPCASRLCVHFPKSRRKLCGFDTVVAAHGKAVLFRLRIDFKGLPSSCSAIDHFIFWASPGGSRISLLPRWYSTEDEIEAAEVGSWRRNPYMALGRSGTGLFISDREDFVVAELHLDVDRLEDHSSSGSAPAGKELLQVVASGRLSTQGPVGVRLIKFGDLLCWWEASMVIPCGSYLCWVDYSRGVIFCDVNHPSPHLQYVSLPVDHIPFGYPDPFSRGFPQASRAVCVTKNETLKFVNIARSDGMLSGKSEPGSSFTITISTLHDSYDDMWWVTDTTVQAANLWDMEGYDDQLPRVVPQFPLVSMDDPSIIYFVLKDRRTVSSARAWVVALNIDSSKVLWYKDIKTIPSDEDTEMAPGNIFCNLPFFPAEFTKHLRQVAVSQKERRHKPCVGRGHRVGRKKPPLLRNEGGSCRSHSGGSEPPSLLGKDGVAAPRREGRSRLCKVISKDYCGPCLDVPVMKLDGG</sequence>
<evidence type="ECO:0000259" key="2">
    <source>
        <dbReference type="Pfam" id="PF07762"/>
    </source>
</evidence>
<feature type="region of interest" description="Disordered" evidence="1">
    <location>
        <begin position="444"/>
        <end position="488"/>
    </location>
</feature>
<name>A0A1Z5R2L1_SORBI</name>
<dbReference type="FunCoup" id="A0A1Z5R2L1">
    <property type="interactions" value="112"/>
</dbReference>
<dbReference type="Gramene" id="OQU78014">
    <property type="protein sequence ID" value="OQU78014"/>
    <property type="gene ID" value="SORBI_3009G138401"/>
</dbReference>
<gene>
    <name evidence="3" type="ORF">SORBI_3009G138401</name>
</gene>
<dbReference type="AlphaFoldDB" id="A0A1Z5R2L1"/>
<dbReference type="PANTHER" id="PTHR33074:SF53">
    <property type="entry name" value="DUF1618 DOMAIN-CONTAINING PROTEIN"/>
    <property type="match status" value="1"/>
</dbReference>